<dbReference type="RefSeq" id="WP_352887819.1">
    <property type="nucleotide sequence ID" value="NZ_JBEPIJ010000004.1"/>
</dbReference>
<dbReference type="Proteomes" id="UP001465331">
    <property type="component" value="Unassembled WGS sequence"/>
</dbReference>
<gene>
    <name evidence="2" type="ORF">ABSH63_04495</name>
</gene>
<name>A0ABV2A7W6_9GAMM</name>
<feature type="compositionally biased region" description="Basic residues" evidence="1">
    <location>
        <begin position="162"/>
        <end position="177"/>
    </location>
</feature>
<evidence type="ECO:0000256" key="1">
    <source>
        <dbReference type="SAM" id="MobiDB-lite"/>
    </source>
</evidence>
<sequence>MPAIEHLTTSAQSALRKGLAIPMLVEHCPPDMPDHVLTVIGLIDTRTFEGVFVPKDFSGGELVSLDIPGVDVELFKIKTDCEDARAVHELWTLWHGGVCERYLSLVRTIALRLSLAQLGQVLESARPVESAAGGPTEPGAKRPSKRRAAKGKHARPIDDRKKRGATKPRKGLAAGKR</sequence>
<protein>
    <submittedName>
        <fullName evidence="2">Uncharacterized protein</fullName>
    </submittedName>
</protein>
<feature type="compositionally biased region" description="Basic residues" evidence="1">
    <location>
        <begin position="142"/>
        <end position="154"/>
    </location>
</feature>
<evidence type="ECO:0000313" key="3">
    <source>
        <dbReference type="Proteomes" id="UP001465331"/>
    </source>
</evidence>
<organism evidence="2 3">
    <name type="scientific">Sinimarinibacterium thermocellulolyticum</name>
    <dbReference type="NCBI Taxonomy" id="3170016"/>
    <lineage>
        <taxon>Bacteria</taxon>
        <taxon>Pseudomonadati</taxon>
        <taxon>Pseudomonadota</taxon>
        <taxon>Gammaproteobacteria</taxon>
        <taxon>Nevskiales</taxon>
        <taxon>Nevskiaceae</taxon>
        <taxon>Sinimarinibacterium</taxon>
    </lineage>
</organism>
<evidence type="ECO:0000313" key="2">
    <source>
        <dbReference type="EMBL" id="MES0873273.1"/>
    </source>
</evidence>
<dbReference type="EMBL" id="JBEPIJ010000004">
    <property type="protein sequence ID" value="MES0873273.1"/>
    <property type="molecule type" value="Genomic_DNA"/>
</dbReference>
<keyword evidence="3" id="KW-1185">Reference proteome</keyword>
<comment type="caution">
    <text evidence="2">The sequence shown here is derived from an EMBL/GenBank/DDBJ whole genome shotgun (WGS) entry which is preliminary data.</text>
</comment>
<proteinExistence type="predicted"/>
<reference evidence="2 3" key="1">
    <citation type="submission" date="2024-06" db="EMBL/GenBank/DDBJ databases">
        <authorList>
            <person name="Li Z."/>
            <person name="Jiang Y."/>
        </authorList>
    </citation>
    <scope>NUCLEOTIDE SEQUENCE [LARGE SCALE GENOMIC DNA]</scope>
    <source>
        <strain evidence="2 3">HSW-8</strain>
    </source>
</reference>
<accession>A0ABV2A7W6</accession>
<feature type="region of interest" description="Disordered" evidence="1">
    <location>
        <begin position="126"/>
        <end position="177"/>
    </location>
</feature>